<dbReference type="PANTHER" id="PTHR32309">
    <property type="entry name" value="TYROSINE-PROTEIN KINASE"/>
    <property type="match status" value="1"/>
</dbReference>
<reference evidence="9 10" key="1">
    <citation type="submission" date="2016-10" db="EMBL/GenBank/DDBJ databases">
        <authorList>
            <person name="de Groot N.N."/>
        </authorList>
    </citation>
    <scope>NUCLEOTIDE SEQUENCE [LARGE SCALE GENOMIC DNA]</scope>
    <source>
        <strain evidence="9 10">DSM 23042</strain>
    </source>
</reference>
<dbReference type="AlphaFoldDB" id="A0A1H9WTD5"/>
<feature type="region of interest" description="Disordered" evidence="6">
    <location>
        <begin position="141"/>
        <end position="176"/>
    </location>
</feature>
<evidence type="ECO:0000256" key="4">
    <source>
        <dbReference type="ARBA" id="ARBA00022989"/>
    </source>
</evidence>
<dbReference type="GO" id="GO:0004713">
    <property type="term" value="F:protein tyrosine kinase activity"/>
    <property type="evidence" value="ECO:0007669"/>
    <property type="project" value="TreeGrafter"/>
</dbReference>
<evidence type="ECO:0000313" key="10">
    <source>
        <dbReference type="Proteomes" id="UP000198885"/>
    </source>
</evidence>
<keyword evidence="3 7" id="KW-0812">Transmembrane</keyword>
<evidence type="ECO:0000256" key="5">
    <source>
        <dbReference type="ARBA" id="ARBA00023136"/>
    </source>
</evidence>
<evidence type="ECO:0000256" key="6">
    <source>
        <dbReference type="SAM" id="MobiDB-lite"/>
    </source>
</evidence>
<dbReference type="PANTHER" id="PTHR32309:SF13">
    <property type="entry name" value="FERRIC ENTEROBACTIN TRANSPORT PROTEIN FEPE"/>
    <property type="match status" value="1"/>
</dbReference>
<dbReference type="GO" id="GO:0005886">
    <property type="term" value="C:plasma membrane"/>
    <property type="evidence" value="ECO:0007669"/>
    <property type="project" value="UniProtKB-SubCell"/>
</dbReference>
<feature type="transmembrane region" description="Helical" evidence="7">
    <location>
        <begin position="32"/>
        <end position="54"/>
    </location>
</feature>
<name>A0A1H9WTD5_9RHOB</name>
<dbReference type="STRING" id="641238.SAMN04490244_1134"/>
<sequence>MGWLPSGGQPSGDGPQQSFDIRAAARAIRRQIPLIALCAFAGLCIAIMLILGSIPQFRAVETVLLDEERNELLEEVSPIPNAVYTNSAVQSEVEIIKSKTLALKVVDSLSLHEDEAFMNPPASLGDKISGLVSSVTDPIADMLEPAPQPTAGSDGSASGGETAEEPTDPTTEARERAASILRSGLSVDRVGRSFVINIGFEGYDPIRVRDIARAYGTSYRTFQLEATREVAANAGEWIQQRLDELEQRSLDAAAEVQRFRSENDLVQVRGDLLTEQQQSEMASELIQASAQTAQVRARLESLQSLLDAPAGEALGVAALQGSQAGGQEILSELRREYFNSRRRYLSITEEFGEDHPQAQQLQDSITSLETAIREEVRRAVRSVEAEFDIARSREESLRNDLDAITKGSGQDVAVLGRLNQLETVAETYQTVYRDYLERYELTTQQEAFPIASVQIISEAEKPTGASSPQKKMMLATWLFLGILVGASIGGVRELRPRRFRTRHDVESWLGLTCAGLRPKGRHAKKDSGKGLVAHQTMMRVVQAIDRRRRSGHPVVVGLAPVTADPDFADTVATLVSSIGAVREARFLVADAGGLDKAAHKALKNQRSLEIADRSQLAAMLPDPAADPAAADRAAEFPAGFDYVLVLMPPLTRLAGVDTVSRHLDATVLTIPWGKVGTELAEGALADHQDFRSRLVTAILDGADLKAARLYMPSGNYEEQVINA</sequence>
<evidence type="ECO:0000256" key="1">
    <source>
        <dbReference type="ARBA" id="ARBA00004651"/>
    </source>
</evidence>
<keyword evidence="5 7" id="KW-0472">Membrane</keyword>
<evidence type="ECO:0000259" key="8">
    <source>
        <dbReference type="Pfam" id="PF02706"/>
    </source>
</evidence>
<dbReference type="RefSeq" id="WP_177190516.1">
    <property type="nucleotide sequence ID" value="NZ_CBDDGO010000004.1"/>
</dbReference>
<evidence type="ECO:0000313" key="9">
    <source>
        <dbReference type="EMBL" id="SES36937.1"/>
    </source>
</evidence>
<organism evidence="9 10">
    <name type="scientific">Tranquillimonas rosea</name>
    <dbReference type="NCBI Taxonomy" id="641238"/>
    <lineage>
        <taxon>Bacteria</taxon>
        <taxon>Pseudomonadati</taxon>
        <taxon>Pseudomonadota</taxon>
        <taxon>Alphaproteobacteria</taxon>
        <taxon>Rhodobacterales</taxon>
        <taxon>Roseobacteraceae</taxon>
        <taxon>Tranquillimonas</taxon>
    </lineage>
</organism>
<proteinExistence type="predicted"/>
<dbReference type="InterPro" id="IPR050445">
    <property type="entry name" value="Bact_polysacc_biosynth/exp"/>
</dbReference>
<feature type="transmembrane region" description="Helical" evidence="7">
    <location>
        <begin position="472"/>
        <end position="491"/>
    </location>
</feature>
<dbReference type="Proteomes" id="UP000198885">
    <property type="component" value="Unassembled WGS sequence"/>
</dbReference>
<feature type="domain" description="Polysaccharide chain length determinant N-terminal" evidence="8">
    <location>
        <begin position="18"/>
        <end position="109"/>
    </location>
</feature>
<accession>A0A1H9WTD5</accession>
<comment type="subcellular location">
    <subcellularLocation>
        <location evidence="1">Cell membrane</location>
        <topology evidence="1">Multi-pass membrane protein</topology>
    </subcellularLocation>
</comment>
<keyword evidence="2" id="KW-1003">Cell membrane</keyword>
<gene>
    <name evidence="9" type="ORF">SAMN04490244_1134</name>
</gene>
<dbReference type="InterPro" id="IPR003856">
    <property type="entry name" value="LPS_length_determ_N"/>
</dbReference>
<evidence type="ECO:0000256" key="3">
    <source>
        <dbReference type="ARBA" id="ARBA00022692"/>
    </source>
</evidence>
<evidence type="ECO:0000256" key="7">
    <source>
        <dbReference type="SAM" id="Phobius"/>
    </source>
</evidence>
<evidence type="ECO:0000256" key="2">
    <source>
        <dbReference type="ARBA" id="ARBA00022475"/>
    </source>
</evidence>
<dbReference type="Pfam" id="PF02706">
    <property type="entry name" value="Wzz"/>
    <property type="match status" value="1"/>
</dbReference>
<protein>
    <submittedName>
        <fullName evidence="9">Uncharacterized protein involved in exopolysaccharide biosynthesis</fullName>
    </submittedName>
</protein>
<keyword evidence="10" id="KW-1185">Reference proteome</keyword>
<keyword evidence="4 7" id="KW-1133">Transmembrane helix</keyword>
<dbReference type="EMBL" id="FOGU01000013">
    <property type="protein sequence ID" value="SES36937.1"/>
    <property type="molecule type" value="Genomic_DNA"/>
</dbReference>